<sequence length="1332" mass="140282">MTDRHARMDLRRLLIGLGAGCFSAVIVAAPITLSDAPLFLSMPVSPNLVLTLDDSLSMPAASVPDGIDTNHNTNRFKSAYFNGLYYDPSIVYTPPPKYDGTVCTLDSSNPSSCYANASFTAAPINGFDTSRGTKNLSTDYQATRTYSPQNTTQTFAGSPSGATDRSYYASTGTPTPTHYQYTCSVFFDDRSGGDRLDLSGCSRNLPSAAGVSPPTSGTGSPANADGGTISVTNAGAAYSKNYSVSGVSSLAGGIRISVPGSLSADSVVANVVLSWVETSSAATYPAYYYVFYTQIGASKPAACTGATANQKTDDNCYIKVEVGSASDIAPGTTAQKQQNFANWYSYFRTRNLATAAGAMQAFAGADGNIRVAWQGLSSCTSFGTACAGWDGAAKDNRIRRLNATLSNGKTHKQELYEWLSRFPVSGSTYLRSAAVRAGGYFQGAITISHPYADDPQIRDKPLNLDGTERAYDACRRNVHLIMTDGGWCGETVSVGDTNSSAVTLPEAKPINSEGTVSSTSWTPGHPYSDGQADNLADIAFKYWVTDLQSSLTDNVSAVVKQAFSDKVAQWENPRNDPATWQHLNTYAVGLGLGDTLVAPYAAWGGSTFAGDYSKLALGTDCPSSTTSSSPASDSCWPYTTTTESCPPSSASQQRKVYDLWHAAISGRGDFFSAESAADIGTAFRSIVDQVSSATASSSSVAANSTSIQTGTLLYQARFDSLDWHGQLLAFTVQGDGSIGPRQWDAATLMPAHASRRIYTHNGSGGQDFSSCSVNLNASQKTALDTDANGVVDNKCTERLQWLRGDHSLESQFSGGIFRTRIASVLGDIINSDPAFVLGEDYGYSGTKVTMPERSSYATFVSSKSSRVPAVYVGANDGMLHAFRADVGNANSGRELFAYVPAAVYGNLSKLTNTAYTHKYYVDAPPLAGDAYLAGQWKTVLVGGLGAGGKSIYALDVSAPDTFSAGNVLWEYADAADLGNTYSQPQIARLHDGSWAAVFGNGYNAASDKAFLYVVRLSDGSLIAKIPAGTATSNGLSTPALYDADGDKVTDYVYVGDLQGNLWKFDLSSASAAAWGLANGGNPLFTARNSSGQVQPITDQPTLGGHPSGGQLVYFGTGRYLTSSDPANLEVQSFYAIWDNDTAGTVDRSQLQQQSITAETSEFGFTLREVSKNTVDWSGGKRGWYLDLVPPSGAAGERVVSNALLKHDRIIFVTMIPSTDPCTPGGTSWLMELDTRTGGQTASSAFDLNNDNKYGNSDKLASGSVASGVKSTVGIAKSPTWLGSGASGASGASGTAVKELSGTTGNIMTVKNADPATAGSAVAPVRTYWKQIM</sequence>
<feature type="domain" description="PilY1 beta-propeller" evidence="4">
    <location>
        <begin position="825"/>
        <end position="1148"/>
    </location>
</feature>
<dbReference type="EMBL" id="AP019782">
    <property type="protein sequence ID" value="BBL71774.1"/>
    <property type="molecule type" value="Genomic_DNA"/>
</dbReference>
<organism evidence="5 6">
    <name type="scientific">Methylogaea oryzae</name>
    <dbReference type="NCBI Taxonomy" id="1295382"/>
    <lineage>
        <taxon>Bacteria</taxon>
        <taxon>Pseudomonadati</taxon>
        <taxon>Pseudomonadota</taxon>
        <taxon>Gammaproteobacteria</taxon>
        <taxon>Methylococcales</taxon>
        <taxon>Methylococcaceae</taxon>
        <taxon>Methylogaea</taxon>
    </lineage>
</organism>
<keyword evidence="6" id="KW-1185">Reference proteome</keyword>
<dbReference type="Proteomes" id="UP000824988">
    <property type="component" value="Chromosome"/>
</dbReference>
<evidence type="ECO:0000313" key="5">
    <source>
        <dbReference type="EMBL" id="BBL71774.1"/>
    </source>
</evidence>
<gene>
    <name evidence="5" type="primary">pilY1</name>
    <name evidence="5" type="ORF">MoryE10_23800</name>
</gene>
<keyword evidence="2" id="KW-0106">Calcium</keyword>
<accession>A0A8D5AKG7</accession>
<evidence type="ECO:0000256" key="2">
    <source>
        <dbReference type="ARBA" id="ARBA00022837"/>
    </source>
</evidence>
<evidence type="ECO:0000256" key="1">
    <source>
        <dbReference type="ARBA" id="ARBA00022723"/>
    </source>
</evidence>
<keyword evidence="1" id="KW-0479">Metal-binding</keyword>
<dbReference type="InterPro" id="IPR008707">
    <property type="entry name" value="B-propeller_PilY1"/>
</dbReference>
<proteinExistence type="predicted"/>
<dbReference type="KEGG" id="moz:MoryE10_23800"/>
<dbReference type="Pfam" id="PF05567">
    <property type="entry name" value="T4P_PilY1"/>
    <property type="match status" value="1"/>
</dbReference>
<evidence type="ECO:0000256" key="3">
    <source>
        <dbReference type="SAM" id="MobiDB-lite"/>
    </source>
</evidence>
<evidence type="ECO:0000259" key="4">
    <source>
        <dbReference type="Pfam" id="PF05567"/>
    </source>
</evidence>
<feature type="region of interest" description="Disordered" evidence="3">
    <location>
        <begin position="148"/>
        <end position="171"/>
    </location>
</feature>
<name>A0A8D5AKG7_9GAMM</name>
<protein>
    <submittedName>
        <fullName evidence="5">Type IV pilus biogenesis factor PilY1</fullName>
    </submittedName>
</protein>
<dbReference type="RefSeq" id="WP_221047161.1">
    <property type="nucleotide sequence ID" value="NZ_AP019782.1"/>
</dbReference>
<reference evidence="5" key="1">
    <citation type="submission" date="2019-06" db="EMBL/GenBank/DDBJ databases">
        <title>Complete genome sequence of Methylogaea oryzae strain JCM16910.</title>
        <authorList>
            <person name="Asakawa S."/>
        </authorList>
    </citation>
    <scope>NUCLEOTIDE SEQUENCE</scope>
    <source>
        <strain evidence="5">E10</strain>
    </source>
</reference>
<evidence type="ECO:0000313" key="6">
    <source>
        <dbReference type="Proteomes" id="UP000824988"/>
    </source>
</evidence>
<dbReference type="GO" id="GO:0046872">
    <property type="term" value="F:metal ion binding"/>
    <property type="evidence" value="ECO:0007669"/>
    <property type="project" value="UniProtKB-KW"/>
</dbReference>